<dbReference type="AlphaFoldDB" id="A0A2S9XPV6"/>
<organism evidence="1 2">
    <name type="scientific">Enhygromyxa salina</name>
    <dbReference type="NCBI Taxonomy" id="215803"/>
    <lineage>
        <taxon>Bacteria</taxon>
        <taxon>Pseudomonadati</taxon>
        <taxon>Myxococcota</taxon>
        <taxon>Polyangia</taxon>
        <taxon>Nannocystales</taxon>
        <taxon>Nannocystaceae</taxon>
        <taxon>Enhygromyxa</taxon>
    </lineage>
</organism>
<protein>
    <submittedName>
        <fullName evidence="1">Uncharacterized protein</fullName>
    </submittedName>
</protein>
<accession>A0A2S9XPV6</accession>
<sequence length="115" mass="13370">MGIRTKGRRRIEVEGQAYHWDYRASGRGPGQITADDMYFAPRPAVVRIIAEDKSLLATWDGVHLHVGELRRELRPHHIAPVTPKLVRQLIQEALRLRGSDRDPRITPARWWLDFE</sequence>
<reference evidence="1 2" key="1">
    <citation type="submission" date="2018-03" db="EMBL/GenBank/DDBJ databases">
        <title>Draft Genome Sequences of the Obligatory Marine Myxobacteria Enhygromyxa salina SWB007.</title>
        <authorList>
            <person name="Poehlein A."/>
            <person name="Moghaddam J.A."/>
            <person name="Harms H."/>
            <person name="Alanjari M."/>
            <person name="Koenig G.M."/>
            <person name="Daniel R."/>
            <person name="Schaeberle T.F."/>
        </authorList>
    </citation>
    <scope>NUCLEOTIDE SEQUENCE [LARGE SCALE GENOMIC DNA]</scope>
    <source>
        <strain evidence="1 2">SWB007</strain>
    </source>
</reference>
<comment type="caution">
    <text evidence="1">The sequence shown here is derived from an EMBL/GenBank/DDBJ whole genome shotgun (WGS) entry which is preliminary data.</text>
</comment>
<dbReference type="Proteomes" id="UP000238823">
    <property type="component" value="Unassembled WGS sequence"/>
</dbReference>
<dbReference type="OrthoDB" id="1860840at2"/>
<name>A0A2S9XPV6_9BACT</name>
<dbReference type="EMBL" id="PVNL01000139">
    <property type="protein sequence ID" value="PRP94899.1"/>
    <property type="molecule type" value="Genomic_DNA"/>
</dbReference>
<dbReference type="RefSeq" id="WP_106094483.1">
    <property type="nucleotide sequence ID" value="NZ_PVNL01000139.1"/>
</dbReference>
<gene>
    <name evidence="1" type="ORF">ENSA7_77220</name>
</gene>
<evidence type="ECO:0000313" key="1">
    <source>
        <dbReference type="EMBL" id="PRP94899.1"/>
    </source>
</evidence>
<evidence type="ECO:0000313" key="2">
    <source>
        <dbReference type="Proteomes" id="UP000238823"/>
    </source>
</evidence>
<proteinExistence type="predicted"/>